<feature type="compositionally biased region" description="Basic and acidic residues" evidence="1">
    <location>
        <begin position="396"/>
        <end position="408"/>
    </location>
</feature>
<feature type="region of interest" description="Disordered" evidence="1">
    <location>
        <begin position="370"/>
        <end position="425"/>
    </location>
</feature>
<reference evidence="3 4" key="1">
    <citation type="journal article" date="2019" name="Plant Biotechnol. J.">
        <title>The red bayberry genome and genetic basis of sex determination.</title>
        <authorList>
            <person name="Jia H.M."/>
            <person name="Jia H.J."/>
            <person name="Cai Q.L."/>
            <person name="Wang Y."/>
            <person name="Zhao H.B."/>
            <person name="Yang W.F."/>
            <person name="Wang G.Y."/>
            <person name="Li Y.H."/>
            <person name="Zhan D.L."/>
            <person name="Shen Y.T."/>
            <person name="Niu Q.F."/>
            <person name="Chang L."/>
            <person name="Qiu J."/>
            <person name="Zhao L."/>
            <person name="Xie H.B."/>
            <person name="Fu W.Y."/>
            <person name="Jin J."/>
            <person name="Li X.W."/>
            <person name="Jiao Y."/>
            <person name="Zhou C.C."/>
            <person name="Tu T."/>
            <person name="Chai C.Y."/>
            <person name="Gao J.L."/>
            <person name="Fan L.J."/>
            <person name="van de Weg E."/>
            <person name="Wang J.Y."/>
            <person name="Gao Z.S."/>
        </authorList>
    </citation>
    <scope>NUCLEOTIDE SEQUENCE [LARGE SCALE GENOMIC DNA]</scope>
    <source>
        <tissue evidence="3">Leaves</tissue>
    </source>
</reference>
<feature type="compositionally biased region" description="Basic and acidic residues" evidence="1">
    <location>
        <begin position="510"/>
        <end position="520"/>
    </location>
</feature>
<evidence type="ECO:0000259" key="2">
    <source>
        <dbReference type="Pfam" id="PF10453"/>
    </source>
</evidence>
<dbReference type="GO" id="GO:0005634">
    <property type="term" value="C:nucleus"/>
    <property type="evidence" value="ECO:0007669"/>
    <property type="project" value="TreeGrafter"/>
</dbReference>
<dbReference type="OrthoDB" id="273070at2759"/>
<dbReference type="InterPro" id="IPR039136">
    <property type="entry name" value="NUFIP1-like"/>
</dbReference>
<protein>
    <recommendedName>
        <fullName evidence="2">FMR1-interacting protein 1 conserved domain-containing protein</fullName>
    </recommendedName>
</protein>
<accession>A0A6A1WRV0</accession>
<feature type="region of interest" description="Disordered" evidence="1">
    <location>
        <begin position="488"/>
        <end position="540"/>
    </location>
</feature>
<feature type="compositionally biased region" description="Basic and acidic residues" evidence="1">
    <location>
        <begin position="372"/>
        <end position="386"/>
    </location>
</feature>
<dbReference type="EMBL" id="RXIC02000019">
    <property type="protein sequence ID" value="KAB1225500.1"/>
    <property type="molecule type" value="Genomic_DNA"/>
</dbReference>
<dbReference type="GO" id="GO:0000492">
    <property type="term" value="P:box C/D snoRNP assembly"/>
    <property type="evidence" value="ECO:0007669"/>
    <property type="project" value="TreeGrafter"/>
</dbReference>
<evidence type="ECO:0000313" key="3">
    <source>
        <dbReference type="EMBL" id="KAB1225500.1"/>
    </source>
</evidence>
<evidence type="ECO:0000256" key="1">
    <source>
        <dbReference type="SAM" id="MobiDB-lite"/>
    </source>
</evidence>
<evidence type="ECO:0000313" key="4">
    <source>
        <dbReference type="Proteomes" id="UP000516437"/>
    </source>
</evidence>
<name>A0A6A1WRV0_9ROSI</name>
<dbReference type="PANTHER" id="PTHR13309">
    <property type="entry name" value="NUCLEAR FRAGILE X MENTAL RETARDATION PROTEIN INTERACTING PROTEIN 1"/>
    <property type="match status" value="1"/>
</dbReference>
<feature type="compositionally biased region" description="Polar residues" evidence="1">
    <location>
        <begin position="209"/>
        <end position="228"/>
    </location>
</feature>
<dbReference type="GO" id="GO:0003723">
    <property type="term" value="F:RNA binding"/>
    <property type="evidence" value="ECO:0007669"/>
    <property type="project" value="InterPro"/>
</dbReference>
<sequence>MLPFHNPFPQLPNQSQQTKAPAAPPSQQPGQFPVGFGPQNSVCNTNAVAGFPVNGQFCNLVQNANQANVSRPHFVHSLPHLTQQLNQNMGLPNGQYGFPNVLQNMNQLVALQMPASSQVSPYCIPPCPPYMLGGLNQLPQATIPQNPSVMANMQFGLLHCNQVGQQENQNQQNLAPPTNGCKGNTSAPLNHRPVQPQHTENLKTTVFTRSQGNTANNGGTNIPSSNWKHSPRKNFTRNSKRMVPEEGFQESQFHHMKNAKRKFGFPSEHKGKGCINGKAGKFGLANSTNQAREHKRSLYLTYSEQEIQQWREARRKNYPSNANIEKKLSEKISGPEGTDRDAQLRKAQLKEILAKQAELGVEVAEVPSHYLSDSKKQGHGREDNRRSLTKKGRSRNKFDKRGRSDKKERFAKKQRLEEKDLSNVPSLNERQPTLLQKLLSADINRDKTHLLQVFRFMVMNSFFKDWPGKPLKVPVVMIKESGSEGGVVEEKASPLGKDAEGSIKTMAKRFNNEDDKNDSKDSEDDQDGTPAAKNDAQVREVSYFVRMEGRVGEEIQKQEEEEGEIID</sequence>
<organism evidence="3 4">
    <name type="scientific">Morella rubra</name>
    <name type="common">Chinese bayberry</name>
    <dbReference type="NCBI Taxonomy" id="262757"/>
    <lineage>
        <taxon>Eukaryota</taxon>
        <taxon>Viridiplantae</taxon>
        <taxon>Streptophyta</taxon>
        <taxon>Embryophyta</taxon>
        <taxon>Tracheophyta</taxon>
        <taxon>Spermatophyta</taxon>
        <taxon>Magnoliopsida</taxon>
        <taxon>eudicotyledons</taxon>
        <taxon>Gunneridae</taxon>
        <taxon>Pentapetalae</taxon>
        <taxon>rosids</taxon>
        <taxon>fabids</taxon>
        <taxon>Fagales</taxon>
        <taxon>Myricaceae</taxon>
        <taxon>Morella</taxon>
    </lineage>
</organism>
<feature type="region of interest" description="Disordered" evidence="1">
    <location>
        <begin position="1"/>
        <end position="36"/>
    </location>
</feature>
<feature type="domain" description="FMR1-interacting protein 1 conserved" evidence="2">
    <location>
        <begin position="293"/>
        <end position="331"/>
    </location>
</feature>
<keyword evidence="4" id="KW-1185">Reference proteome</keyword>
<feature type="region of interest" description="Disordered" evidence="1">
    <location>
        <begin position="209"/>
        <end position="235"/>
    </location>
</feature>
<comment type="caution">
    <text evidence="3">The sequence shown here is derived from an EMBL/GenBank/DDBJ whole genome shotgun (WGS) entry which is preliminary data.</text>
</comment>
<gene>
    <name evidence="3" type="ORF">CJ030_MR1G018607</name>
</gene>
<dbReference type="Proteomes" id="UP000516437">
    <property type="component" value="Chromosome 1"/>
</dbReference>
<dbReference type="Pfam" id="PF10453">
    <property type="entry name" value="NUFIP1"/>
    <property type="match status" value="1"/>
</dbReference>
<feature type="compositionally biased region" description="Basic and acidic residues" evidence="1">
    <location>
        <begin position="488"/>
        <end position="501"/>
    </location>
</feature>
<feature type="region of interest" description="Disordered" evidence="1">
    <location>
        <begin position="321"/>
        <end position="342"/>
    </location>
</feature>
<dbReference type="PANTHER" id="PTHR13309:SF0">
    <property type="entry name" value="FMR1-INTERACTING PROTEIN NUFIP1"/>
    <property type="match status" value="1"/>
</dbReference>
<dbReference type="InterPro" id="IPR019496">
    <property type="entry name" value="NUFIP1_cons_dom"/>
</dbReference>
<dbReference type="AlphaFoldDB" id="A0A6A1WRV0"/>
<proteinExistence type="predicted"/>